<dbReference type="InterPro" id="IPR008927">
    <property type="entry name" value="6-PGluconate_DH-like_C_sf"/>
</dbReference>
<proteinExistence type="predicted"/>
<accession>A0A426U9Z5</accession>
<protein>
    <submittedName>
        <fullName evidence="2">Uncharacterized protein</fullName>
    </submittedName>
</protein>
<feature type="region of interest" description="Disordered" evidence="1">
    <location>
        <begin position="104"/>
        <end position="141"/>
    </location>
</feature>
<evidence type="ECO:0000313" key="3">
    <source>
        <dbReference type="Proteomes" id="UP000280307"/>
    </source>
</evidence>
<reference evidence="2 3" key="1">
    <citation type="submission" date="2018-12" db="EMBL/GenBank/DDBJ databases">
        <title>Genome Sequence of Candidatus Viridilinea halotolerans isolated from saline sulfide-rich spring.</title>
        <authorList>
            <person name="Grouzdev D.S."/>
            <person name="Burganskaya E.I."/>
            <person name="Krutkina M.S."/>
            <person name="Sukhacheva M.V."/>
            <person name="Gorlenko V.M."/>
        </authorList>
    </citation>
    <scope>NUCLEOTIDE SEQUENCE [LARGE SCALE GENOMIC DNA]</scope>
    <source>
        <strain evidence="2">Chok-6</strain>
    </source>
</reference>
<dbReference type="AlphaFoldDB" id="A0A426U9Z5"/>
<feature type="compositionally biased region" description="Polar residues" evidence="1">
    <location>
        <begin position="120"/>
        <end position="136"/>
    </location>
</feature>
<gene>
    <name evidence="2" type="ORF">EI684_01650</name>
</gene>
<dbReference type="EMBL" id="RSAS01000070">
    <property type="protein sequence ID" value="RRR77303.1"/>
    <property type="molecule type" value="Genomic_DNA"/>
</dbReference>
<comment type="caution">
    <text evidence="2">The sequence shown here is derived from an EMBL/GenBank/DDBJ whole genome shotgun (WGS) entry which is preliminary data.</text>
</comment>
<evidence type="ECO:0000313" key="2">
    <source>
        <dbReference type="EMBL" id="RRR77303.1"/>
    </source>
</evidence>
<organism evidence="2 3">
    <name type="scientific">Candidatus Viridilinea halotolerans</name>
    <dbReference type="NCBI Taxonomy" id="2491704"/>
    <lineage>
        <taxon>Bacteria</taxon>
        <taxon>Bacillati</taxon>
        <taxon>Chloroflexota</taxon>
        <taxon>Chloroflexia</taxon>
        <taxon>Chloroflexales</taxon>
        <taxon>Chloroflexineae</taxon>
        <taxon>Oscillochloridaceae</taxon>
        <taxon>Candidatus Viridilinea</taxon>
    </lineage>
</organism>
<name>A0A426U9Z5_9CHLR</name>
<dbReference type="Gene3D" id="1.20.5.100">
    <property type="entry name" value="Cytochrome c1, transmembrane anchor, C-terminal"/>
    <property type="match status" value="1"/>
</dbReference>
<dbReference type="SUPFAM" id="SSF48179">
    <property type="entry name" value="6-phosphogluconate dehydrogenase C-terminal domain-like"/>
    <property type="match status" value="1"/>
</dbReference>
<sequence length="163" mass="17665">MPLESRSSVTAGIWLPSLEVCGQRKPGGGEGTAAGGDRACRRWLTQAARPPRQGALDVEVSVRFTHRTEAEVIKRCANPYLAMRVACFNELDGYVDPHGLDTRQITSSSHGSGLGPRCTETGNRSRGMVYQSSRPTSGMARHWRSSSESAAFGSHWANSSSRE</sequence>
<evidence type="ECO:0000256" key="1">
    <source>
        <dbReference type="SAM" id="MobiDB-lite"/>
    </source>
</evidence>
<dbReference type="Proteomes" id="UP000280307">
    <property type="component" value="Unassembled WGS sequence"/>
</dbReference>